<feature type="domain" description="Secretion system C-terminal sorting" evidence="2">
    <location>
        <begin position="219"/>
        <end position="278"/>
    </location>
</feature>
<evidence type="ECO:0000313" key="3">
    <source>
        <dbReference type="EMBL" id="SDF00561.1"/>
    </source>
</evidence>
<sequence>MKKYIFLAVVLSNFLLFGQQYQIELRLVDATVGYPIGNPIPGYTPESNDSGLNDIFAAFDASVYYPGYSYIPEWYDRTHFILCDGCDINAFEQALMNYSSVIENTIQCAPHTMNALYVKLITLDNGTNTGTTTSSGAVITDNDDLNIIFEDFDVLYFEPAFPSGGTQFERTYIAACDCNASELKPLLELETETIELVEGPLGYAILANEEFEALDFQFYPNPVEDKLIINSTEDITSFEVLNLLGRTLFKVSTEEKLNAMISSLSSGPYFLKVTANRGVSETFKLLKK</sequence>
<dbReference type="Pfam" id="PF18962">
    <property type="entry name" value="Por_Secre_tail"/>
    <property type="match status" value="1"/>
</dbReference>
<dbReference type="OrthoDB" id="1361200at2"/>
<keyword evidence="1" id="KW-0732">Signal</keyword>
<proteinExistence type="predicted"/>
<evidence type="ECO:0000259" key="2">
    <source>
        <dbReference type="Pfam" id="PF18962"/>
    </source>
</evidence>
<dbReference type="Proteomes" id="UP000199321">
    <property type="component" value="Unassembled WGS sequence"/>
</dbReference>
<accession>A0A1G7HJM2</accession>
<dbReference type="RefSeq" id="WP_093144788.1">
    <property type="nucleotide sequence ID" value="NZ_BMWO01000004.1"/>
</dbReference>
<evidence type="ECO:0000313" key="4">
    <source>
        <dbReference type="Proteomes" id="UP000199321"/>
    </source>
</evidence>
<reference evidence="3 4" key="1">
    <citation type="submission" date="2016-10" db="EMBL/GenBank/DDBJ databases">
        <authorList>
            <person name="de Groot N.N."/>
        </authorList>
    </citation>
    <scope>NUCLEOTIDE SEQUENCE [LARGE SCALE GENOMIC DNA]</scope>
    <source>
        <strain evidence="3 4">DSM 16195</strain>
    </source>
</reference>
<keyword evidence="4" id="KW-1185">Reference proteome</keyword>
<gene>
    <name evidence="3" type="ORF">SAMN05421855_104130</name>
</gene>
<organism evidence="3 4">
    <name type="scientific">Ulvibacter litoralis</name>
    <dbReference type="NCBI Taxonomy" id="227084"/>
    <lineage>
        <taxon>Bacteria</taxon>
        <taxon>Pseudomonadati</taxon>
        <taxon>Bacteroidota</taxon>
        <taxon>Flavobacteriia</taxon>
        <taxon>Flavobacteriales</taxon>
        <taxon>Flavobacteriaceae</taxon>
        <taxon>Ulvibacter</taxon>
    </lineage>
</organism>
<dbReference type="AlphaFoldDB" id="A0A1G7HJM2"/>
<dbReference type="STRING" id="227084.SAMN05421855_104130"/>
<dbReference type="EMBL" id="FNBA01000004">
    <property type="protein sequence ID" value="SDF00561.1"/>
    <property type="molecule type" value="Genomic_DNA"/>
</dbReference>
<dbReference type="NCBIfam" id="TIGR04183">
    <property type="entry name" value="Por_Secre_tail"/>
    <property type="match status" value="1"/>
</dbReference>
<name>A0A1G7HJM2_9FLAO</name>
<evidence type="ECO:0000256" key="1">
    <source>
        <dbReference type="ARBA" id="ARBA00022729"/>
    </source>
</evidence>
<dbReference type="InterPro" id="IPR026444">
    <property type="entry name" value="Secre_tail"/>
</dbReference>
<protein>
    <submittedName>
        <fullName evidence="3">Por secretion system C-terminal sorting domain-containing protein</fullName>
    </submittedName>
</protein>